<organism evidence="2 3">
    <name type="scientific">Scardovia inopinata F0304</name>
    <dbReference type="NCBI Taxonomy" id="641146"/>
    <lineage>
        <taxon>Bacteria</taxon>
        <taxon>Bacillati</taxon>
        <taxon>Actinomycetota</taxon>
        <taxon>Actinomycetes</taxon>
        <taxon>Bifidobacteriales</taxon>
        <taxon>Bifidobacteriaceae</taxon>
        <taxon>Scardovia</taxon>
    </lineage>
</organism>
<dbReference type="eggNOG" id="ENOG5032395">
    <property type="taxonomic scope" value="Bacteria"/>
</dbReference>
<accession>W5II96</accession>
<name>W5II96_SCAIO</name>
<dbReference type="AlphaFoldDB" id="W5II96"/>
<dbReference type="EMBL" id="ADCX01000002">
    <property type="protein sequence ID" value="EFG26580.1"/>
    <property type="molecule type" value="Genomic_DNA"/>
</dbReference>
<comment type="caution">
    <text evidence="2">The sequence shown here is derived from an EMBL/GenBank/DDBJ whole genome shotgun (WGS) entry which is preliminary data.</text>
</comment>
<gene>
    <name evidence="2" type="ORF">HMPREF9020_00202</name>
</gene>
<evidence type="ECO:0000313" key="2">
    <source>
        <dbReference type="EMBL" id="EFG26580.1"/>
    </source>
</evidence>
<dbReference type="Proteomes" id="UP000005777">
    <property type="component" value="Unassembled WGS sequence"/>
</dbReference>
<protein>
    <submittedName>
        <fullName evidence="2">Uncharacterized protein</fullName>
    </submittedName>
</protein>
<feature type="region of interest" description="Disordered" evidence="1">
    <location>
        <begin position="97"/>
        <end position="128"/>
    </location>
</feature>
<dbReference type="RefSeq" id="WP_006292542.1">
    <property type="nucleotide sequence ID" value="NZ_GG770225.1"/>
</dbReference>
<sequence length="176" mass="19703">MTNPSHSSQNHKIRNLLWGIVAVLSLIIPVSQAALAPTSLSDTAAVSATPTASQQKVKVSSSAQTDQIAATSTRNENTGYRLVTVAARRRVARRVTRRAPVRRSRVRRSRVRRAPRRAPVRRTPVRRPASNKLRREGYFHGEYCRASRRGTKTIDAKNGNIITCKVARDGRLRWTK</sequence>
<evidence type="ECO:0000256" key="1">
    <source>
        <dbReference type="SAM" id="MobiDB-lite"/>
    </source>
</evidence>
<feature type="compositionally biased region" description="Basic residues" evidence="1">
    <location>
        <begin position="97"/>
        <end position="125"/>
    </location>
</feature>
<keyword evidence="3" id="KW-1185">Reference proteome</keyword>
<evidence type="ECO:0000313" key="3">
    <source>
        <dbReference type="Proteomes" id="UP000005777"/>
    </source>
</evidence>
<proteinExistence type="predicted"/>
<dbReference type="HOGENOM" id="CLU_1524106_0_0_11"/>
<reference evidence="2 3" key="1">
    <citation type="submission" date="2012-01" db="EMBL/GenBank/DDBJ databases">
        <title>The Genome Sequence of Scardovia inopinata F0304.</title>
        <authorList>
            <consortium name="The Broad Institute Genome Sequencing Platform"/>
            <person name="Earl A."/>
            <person name="Ward D."/>
            <person name="Feldgarden M."/>
            <person name="Gevers D."/>
            <person name="Izard J."/>
            <person name="Baranova O.V."/>
            <person name="Blanton J.M."/>
            <person name="Tanner A.C."/>
            <person name="Dewhirst F.E."/>
            <person name="Young S.K."/>
            <person name="Zeng Q."/>
            <person name="Gargeya S."/>
            <person name="Fitzgerald M."/>
            <person name="Haas B."/>
            <person name="Abouelleil A."/>
            <person name="Alvarado L."/>
            <person name="Arachchi H.M."/>
            <person name="Berlin A."/>
            <person name="Chapman S.B."/>
            <person name="Gearin G."/>
            <person name="Goldberg J."/>
            <person name="Griggs A."/>
            <person name="Gujja S."/>
            <person name="Hansen M."/>
            <person name="Heiman D."/>
            <person name="Howarth C."/>
            <person name="Larimer J."/>
            <person name="Lui A."/>
            <person name="MacDonald P.J."/>
            <person name="McCowen C."/>
            <person name="Montmayeur A."/>
            <person name="Murphy C."/>
            <person name="Neiman D."/>
            <person name="Pearson M."/>
            <person name="Priest M."/>
            <person name="Roberts A."/>
            <person name="Saif S."/>
            <person name="Shea T."/>
            <person name="Sisk P."/>
            <person name="Stolte C."/>
            <person name="Sykes S."/>
            <person name="Wortman J."/>
            <person name="Nusbaum C."/>
            <person name="Birren B."/>
        </authorList>
    </citation>
    <scope>NUCLEOTIDE SEQUENCE [LARGE SCALE GENOMIC DNA]</scope>
    <source>
        <strain evidence="2 3">F0304</strain>
    </source>
</reference>